<evidence type="ECO:0000313" key="3">
    <source>
        <dbReference type="Proteomes" id="UP001231362"/>
    </source>
</evidence>
<dbReference type="RefSeq" id="WP_307150033.1">
    <property type="nucleotide sequence ID" value="NZ_JAUSTU010000007.1"/>
</dbReference>
<protein>
    <submittedName>
        <fullName evidence="2">Transporter family-2 protein</fullName>
    </submittedName>
</protein>
<sequence length="143" mass="15277">MLKGILFSLLAGIFITLQGIFNTNVSSKAGFWLTTTIVHAIGLIGSVIIYLIVRDGSIKNLQEVNKVYLLGGLFGVIIVFSVMQGIAHVGPAFSVSILLITQLVIALMINTLGLFGIEPVALSLNKIIGVLVMVGGVFIFQFK</sequence>
<feature type="transmembrane region" description="Helical" evidence="1">
    <location>
        <begin position="65"/>
        <end position="87"/>
    </location>
</feature>
<comment type="caution">
    <text evidence="2">The sequence shown here is derived from an EMBL/GenBank/DDBJ whole genome shotgun (WGS) entry which is preliminary data.</text>
</comment>
<dbReference type="Pfam" id="PF04657">
    <property type="entry name" value="DMT_YdcZ"/>
    <property type="match status" value="1"/>
</dbReference>
<reference evidence="2 3" key="1">
    <citation type="submission" date="2023-07" db="EMBL/GenBank/DDBJ databases">
        <title>Genomic Encyclopedia of Type Strains, Phase IV (KMG-IV): sequencing the most valuable type-strain genomes for metagenomic binning, comparative biology and taxonomic classification.</title>
        <authorList>
            <person name="Goeker M."/>
        </authorList>
    </citation>
    <scope>NUCLEOTIDE SEQUENCE [LARGE SCALE GENOMIC DNA]</scope>
    <source>
        <strain evidence="2 3">DSM 23948</strain>
    </source>
</reference>
<dbReference type="InterPro" id="IPR006750">
    <property type="entry name" value="YdcZ"/>
</dbReference>
<organism evidence="2 3">
    <name type="scientific">Anoxybacillus andreesenii</name>
    <dbReference type="NCBI Taxonomy" id="1325932"/>
    <lineage>
        <taxon>Bacteria</taxon>
        <taxon>Bacillati</taxon>
        <taxon>Bacillota</taxon>
        <taxon>Bacilli</taxon>
        <taxon>Bacillales</taxon>
        <taxon>Anoxybacillaceae</taxon>
        <taxon>Anoxybacillus</taxon>
    </lineage>
</organism>
<keyword evidence="1" id="KW-0812">Transmembrane</keyword>
<name>A0ABT9V3E6_9BACL</name>
<dbReference type="EMBL" id="JAUSTU010000007">
    <property type="protein sequence ID" value="MDQ0155461.1"/>
    <property type="molecule type" value="Genomic_DNA"/>
</dbReference>
<keyword evidence="3" id="KW-1185">Reference proteome</keyword>
<keyword evidence="1" id="KW-1133">Transmembrane helix</keyword>
<gene>
    <name evidence="2" type="ORF">J2S07_001766</name>
</gene>
<dbReference type="PANTHER" id="PTHR34821:SF3">
    <property type="entry name" value="MEMBRANE PROTEIN"/>
    <property type="match status" value="1"/>
</dbReference>
<evidence type="ECO:0000256" key="1">
    <source>
        <dbReference type="SAM" id="Phobius"/>
    </source>
</evidence>
<accession>A0ABT9V3E6</accession>
<dbReference type="Proteomes" id="UP001231362">
    <property type="component" value="Unassembled WGS sequence"/>
</dbReference>
<evidence type="ECO:0000313" key="2">
    <source>
        <dbReference type="EMBL" id="MDQ0155461.1"/>
    </source>
</evidence>
<feature type="transmembrane region" description="Helical" evidence="1">
    <location>
        <begin position="124"/>
        <end position="142"/>
    </location>
</feature>
<feature type="transmembrane region" description="Helical" evidence="1">
    <location>
        <begin position="29"/>
        <end position="53"/>
    </location>
</feature>
<proteinExistence type="predicted"/>
<keyword evidence="1" id="KW-0472">Membrane</keyword>
<feature type="transmembrane region" description="Helical" evidence="1">
    <location>
        <begin position="93"/>
        <end position="117"/>
    </location>
</feature>
<dbReference type="PANTHER" id="PTHR34821">
    <property type="entry name" value="INNER MEMBRANE PROTEIN YDCZ"/>
    <property type="match status" value="1"/>
</dbReference>